<feature type="transmembrane region" description="Helical" evidence="6">
    <location>
        <begin position="150"/>
        <end position="168"/>
    </location>
</feature>
<keyword evidence="5 6" id="KW-0472">Membrane</keyword>
<gene>
    <name evidence="7" type="ORF">GALL_246920</name>
</gene>
<feature type="transmembrane region" description="Helical" evidence="6">
    <location>
        <begin position="350"/>
        <end position="367"/>
    </location>
</feature>
<evidence type="ECO:0000256" key="4">
    <source>
        <dbReference type="ARBA" id="ARBA00022989"/>
    </source>
</evidence>
<keyword evidence="3 6" id="KW-0812">Transmembrane</keyword>
<sequence>MEIRKTLLIRDLALVAVATTITNVASYLMSLAGARLLPPPEFGAFGALLGLSIIGSTLAIAAQAVAARRVASTDPAARAGAAASVIRVALAAAGMLMLASLLVSFPLATLLNVSYVAVAATLASVAVLIGGFTALGLIQGRSEHARFGGAYAALGIARAACTIGAIAVHPSAEAAAIGMLAGGTLGSVLAVIVARVPLHIGPRVVGVSGELIRNAIALLGLYAITNLDVVLARSLLPVEASGLYAVGALVAKIAFFLPTFVSYVLFPHMSSTRQSRYRLASVLATLALGVAVTVASAVLAPLFISIAGGNRYAGIESSLWLFALQGSIFAVIQSIIYVRMSTIDRGSSAIMTMGVLAFVLLVALRMHNSVDEIVLTSIAVGLATAGVIWRAEFSSPRPRSSERALR</sequence>
<dbReference type="PANTHER" id="PTHR30250:SF11">
    <property type="entry name" value="O-ANTIGEN TRANSPORTER-RELATED"/>
    <property type="match status" value="1"/>
</dbReference>
<reference evidence="7" key="1">
    <citation type="submission" date="2016-10" db="EMBL/GenBank/DDBJ databases">
        <title>Sequence of Gallionella enrichment culture.</title>
        <authorList>
            <person name="Poehlein A."/>
            <person name="Muehling M."/>
            <person name="Daniel R."/>
        </authorList>
    </citation>
    <scope>NUCLEOTIDE SEQUENCE</scope>
</reference>
<dbReference type="EMBL" id="MLJW01000209">
    <property type="protein sequence ID" value="OIQ93362.1"/>
    <property type="molecule type" value="Genomic_DNA"/>
</dbReference>
<dbReference type="PANTHER" id="PTHR30250">
    <property type="entry name" value="PST FAMILY PREDICTED COLANIC ACID TRANSPORTER"/>
    <property type="match status" value="1"/>
</dbReference>
<feature type="transmembrane region" description="Helical" evidence="6">
    <location>
        <begin position="373"/>
        <end position="391"/>
    </location>
</feature>
<dbReference type="AlphaFoldDB" id="A0A1J5RDE6"/>
<feature type="transmembrane region" description="Helical" evidence="6">
    <location>
        <begin position="215"/>
        <end position="236"/>
    </location>
</feature>
<organism evidence="7">
    <name type="scientific">mine drainage metagenome</name>
    <dbReference type="NCBI Taxonomy" id="410659"/>
    <lineage>
        <taxon>unclassified sequences</taxon>
        <taxon>metagenomes</taxon>
        <taxon>ecological metagenomes</taxon>
    </lineage>
</organism>
<name>A0A1J5RDE6_9ZZZZ</name>
<feature type="transmembrane region" description="Helical" evidence="6">
    <location>
        <begin position="319"/>
        <end position="338"/>
    </location>
</feature>
<feature type="transmembrane region" description="Helical" evidence="6">
    <location>
        <begin position="12"/>
        <end position="32"/>
    </location>
</feature>
<evidence type="ECO:0008006" key="8">
    <source>
        <dbReference type="Google" id="ProtNLM"/>
    </source>
</evidence>
<keyword evidence="2" id="KW-1003">Cell membrane</keyword>
<feature type="transmembrane region" description="Helical" evidence="6">
    <location>
        <begin position="115"/>
        <end position="138"/>
    </location>
</feature>
<keyword evidence="4 6" id="KW-1133">Transmembrane helix</keyword>
<feature type="transmembrane region" description="Helical" evidence="6">
    <location>
        <begin position="79"/>
        <end position="103"/>
    </location>
</feature>
<evidence type="ECO:0000256" key="1">
    <source>
        <dbReference type="ARBA" id="ARBA00004651"/>
    </source>
</evidence>
<evidence type="ECO:0000256" key="2">
    <source>
        <dbReference type="ARBA" id="ARBA00022475"/>
    </source>
</evidence>
<accession>A0A1J5RDE6</accession>
<protein>
    <recommendedName>
        <fullName evidence="8">Polysaccharide biosynthesis protein</fullName>
    </recommendedName>
</protein>
<feature type="transmembrane region" description="Helical" evidence="6">
    <location>
        <begin position="174"/>
        <end position="194"/>
    </location>
</feature>
<comment type="caution">
    <text evidence="7">The sequence shown here is derived from an EMBL/GenBank/DDBJ whole genome shotgun (WGS) entry which is preliminary data.</text>
</comment>
<feature type="transmembrane region" description="Helical" evidence="6">
    <location>
        <begin position="44"/>
        <end position="67"/>
    </location>
</feature>
<feature type="transmembrane region" description="Helical" evidence="6">
    <location>
        <begin position="242"/>
        <end position="266"/>
    </location>
</feature>
<evidence type="ECO:0000256" key="5">
    <source>
        <dbReference type="ARBA" id="ARBA00023136"/>
    </source>
</evidence>
<comment type="subcellular location">
    <subcellularLocation>
        <location evidence="1">Cell membrane</location>
        <topology evidence="1">Multi-pass membrane protein</topology>
    </subcellularLocation>
</comment>
<dbReference type="InterPro" id="IPR050833">
    <property type="entry name" value="Poly_Biosynth_Transport"/>
</dbReference>
<evidence type="ECO:0000256" key="6">
    <source>
        <dbReference type="SAM" id="Phobius"/>
    </source>
</evidence>
<evidence type="ECO:0000256" key="3">
    <source>
        <dbReference type="ARBA" id="ARBA00022692"/>
    </source>
</evidence>
<evidence type="ECO:0000313" key="7">
    <source>
        <dbReference type="EMBL" id="OIQ93362.1"/>
    </source>
</evidence>
<feature type="transmembrane region" description="Helical" evidence="6">
    <location>
        <begin position="278"/>
        <end position="307"/>
    </location>
</feature>
<dbReference type="GO" id="GO:0005886">
    <property type="term" value="C:plasma membrane"/>
    <property type="evidence" value="ECO:0007669"/>
    <property type="project" value="UniProtKB-SubCell"/>
</dbReference>
<proteinExistence type="predicted"/>